<proteinExistence type="predicted"/>
<comment type="caution">
    <text evidence="1">The sequence shown here is derived from an EMBL/GenBank/DDBJ whole genome shotgun (WGS) entry which is preliminary data.</text>
</comment>
<gene>
    <name evidence="1" type="ORF">BC739_000778</name>
</gene>
<dbReference type="Proteomes" id="UP000517916">
    <property type="component" value="Unassembled WGS sequence"/>
</dbReference>
<evidence type="ECO:0000313" key="1">
    <source>
        <dbReference type="EMBL" id="MBA8923581.1"/>
    </source>
</evidence>
<name>A0ABR6B9P6_9PSEU</name>
<dbReference type="EMBL" id="JACJID010000001">
    <property type="protein sequence ID" value="MBA8923581.1"/>
    <property type="molecule type" value="Genomic_DNA"/>
</dbReference>
<reference evidence="1 2" key="1">
    <citation type="submission" date="2020-08" db="EMBL/GenBank/DDBJ databases">
        <title>Genomic Encyclopedia of Archaeal and Bacterial Type Strains, Phase II (KMG-II): from individual species to whole genera.</title>
        <authorList>
            <person name="Goeker M."/>
        </authorList>
    </citation>
    <scope>NUCLEOTIDE SEQUENCE [LARGE SCALE GENOMIC DNA]</scope>
    <source>
        <strain evidence="1 2">DSM 43850</strain>
    </source>
</reference>
<sequence>MPHTVGSSAGIFDLRLCGNGTHFDANEQPPAVPPKSKQRAAFANWLEVSPRMVGDEITEYCRKGSAS</sequence>
<protein>
    <submittedName>
        <fullName evidence="1">Uncharacterized protein</fullName>
    </submittedName>
</protein>
<accession>A0ABR6B9P6</accession>
<keyword evidence="2" id="KW-1185">Reference proteome</keyword>
<organism evidence="1 2">
    <name type="scientific">Kutzneria viridogrisea</name>
    <dbReference type="NCBI Taxonomy" id="47990"/>
    <lineage>
        <taxon>Bacteria</taxon>
        <taxon>Bacillati</taxon>
        <taxon>Actinomycetota</taxon>
        <taxon>Actinomycetes</taxon>
        <taxon>Pseudonocardiales</taxon>
        <taxon>Pseudonocardiaceae</taxon>
        <taxon>Kutzneria</taxon>
    </lineage>
</organism>
<dbReference type="RefSeq" id="WP_025358815.1">
    <property type="nucleotide sequence ID" value="NZ_BAAABQ010000041.1"/>
</dbReference>
<evidence type="ECO:0000313" key="2">
    <source>
        <dbReference type="Proteomes" id="UP000517916"/>
    </source>
</evidence>